<dbReference type="InterPro" id="IPR001902">
    <property type="entry name" value="SLC26A/SulP_fam"/>
</dbReference>
<dbReference type="GO" id="GO:0055085">
    <property type="term" value="P:transmembrane transport"/>
    <property type="evidence" value="ECO:0007669"/>
    <property type="project" value="InterPro"/>
</dbReference>
<gene>
    <name evidence="7" type="ORF">HNP48_005769</name>
</gene>
<feature type="transmembrane region" description="Helical" evidence="5">
    <location>
        <begin position="352"/>
        <end position="374"/>
    </location>
</feature>
<evidence type="ECO:0000256" key="5">
    <source>
        <dbReference type="SAM" id="Phobius"/>
    </source>
</evidence>
<feature type="transmembrane region" description="Helical" evidence="5">
    <location>
        <begin position="43"/>
        <end position="70"/>
    </location>
</feature>
<protein>
    <submittedName>
        <fullName evidence="7">SulP family sulfate permease</fullName>
    </submittedName>
</protein>
<feature type="transmembrane region" description="Helical" evidence="5">
    <location>
        <begin position="172"/>
        <end position="194"/>
    </location>
</feature>
<keyword evidence="3 5" id="KW-1133">Transmembrane helix</keyword>
<dbReference type="Gene3D" id="3.30.750.24">
    <property type="entry name" value="STAS domain"/>
    <property type="match status" value="1"/>
</dbReference>
<dbReference type="GO" id="GO:0016020">
    <property type="term" value="C:membrane"/>
    <property type="evidence" value="ECO:0007669"/>
    <property type="project" value="UniProtKB-SubCell"/>
</dbReference>
<proteinExistence type="predicted"/>
<feature type="transmembrane region" description="Helical" evidence="5">
    <location>
        <begin position="77"/>
        <end position="96"/>
    </location>
</feature>
<dbReference type="CDD" id="cd07042">
    <property type="entry name" value="STAS_SulP_like_sulfate_transporter"/>
    <property type="match status" value="1"/>
</dbReference>
<evidence type="ECO:0000256" key="3">
    <source>
        <dbReference type="ARBA" id="ARBA00022989"/>
    </source>
</evidence>
<dbReference type="InterPro" id="IPR011547">
    <property type="entry name" value="SLC26A/SulP_dom"/>
</dbReference>
<organism evidence="7 8">
    <name type="scientific">Acidovorax soli</name>
    <dbReference type="NCBI Taxonomy" id="592050"/>
    <lineage>
        <taxon>Bacteria</taxon>
        <taxon>Pseudomonadati</taxon>
        <taxon>Pseudomonadota</taxon>
        <taxon>Betaproteobacteria</taxon>
        <taxon>Burkholderiales</taxon>
        <taxon>Comamonadaceae</taxon>
        <taxon>Acidovorax</taxon>
    </lineage>
</organism>
<feature type="transmembrane region" description="Helical" evidence="5">
    <location>
        <begin position="325"/>
        <end position="346"/>
    </location>
</feature>
<dbReference type="Pfam" id="PF00916">
    <property type="entry name" value="Sulfate_transp"/>
    <property type="match status" value="1"/>
</dbReference>
<keyword evidence="4 5" id="KW-0472">Membrane</keyword>
<name>A0A7X0PJE1_9BURK</name>
<dbReference type="EMBL" id="JACHLK010000016">
    <property type="protein sequence ID" value="MBB6563052.1"/>
    <property type="molecule type" value="Genomic_DNA"/>
</dbReference>
<comment type="subcellular location">
    <subcellularLocation>
        <location evidence="1">Membrane</location>
        <topology evidence="1">Multi-pass membrane protein</topology>
    </subcellularLocation>
</comment>
<accession>A0A7X0PJE1</accession>
<dbReference type="InterPro" id="IPR002645">
    <property type="entry name" value="STAS_dom"/>
</dbReference>
<feature type="transmembrane region" description="Helical" evidence="5">
    <location>
        <begin position="136"/>
        <end position="160"/>
    </location>
</feature>
<evidence type="ECO:0000256" key="4">
    <source>
        <dbReference type="ARBA" id="ARBA00023136"/>
    </source>
</evidence>
<comment type="caution">
    <text evidence="7">The sequence shown here is derived from an EMBL/GenBank/DDBJ whole genome shotgun (WGS) entry which is preliminary data.</text>
</comment>
<evidence type="ECO:0000256" key="1">
    <source>
        <dbReference type="ARBA" id="ARBA00004141"/>
    </source>
</evidence>
<dbReference type="AlphaFoldDB" id="A0A7X0PJE1"/>
<sequence length="573" mass="60786">MPSLLALSRWFPFLAWPRPDRHLLKGEFSAGMTVGLMLVPQGVAYAALAGMPLITGIYASLIPALVAVLFSSSTRLGVGPTALTSLLIGASLTGLAEPGSAQWVALAAWMALLSGLLQLVMGVARFGWLLNLVTSPVLSGFTQAAALLILASQLCAFTGLRSDLGALWSTPSLGHFDLVAAAFGLGSLALLVLARRWRPNFPAAIVVVGAAGALSWALGYADGGGNVVGTLPEGLPSLYWPGLLSWTQFSALVMPVLVVTLVSFLETASSAKVESQRSGERWNENQDLIGQGLAKISSGLCGSFATSASFSRSAINLYAGARTGWATVFAIALVLVVLLWLTPALYHVPQSVLAAVVITAVTSLIKPATLLRLWRISRVEAMMAGVTFALTLATAPRMYWGVLVGLLMNLSHFLYQRLHPRIIEVGLHPDGSLRDRHLWHLPPLAPRLLALRMDAELDFGSASALDRYVTDHLVSHPEITELCLMALPINRIDITGVETFAALRAAMQARGGTLHVSGMKLPVEQVLRRAGLLEDGPGLRMYRTDAEALLALQQLPEKAPGTAAAGARSSQPA</sequence>
<dbReference type="SUPFAM" id="SSF52091">
    <property type="entry name" value="SpoIIaa-like"/>
    <property type="match status" value="1"/>
</dbReference>
<dbReference type="RefSeq" id="WP_184863672.1">
    <property type="nucleotide sequence ID" value="NZ_JACHLK010000016.1"/>
</dbReference>
<dbReference type="PROSITE" id="PS50801">
    <property type="entry name" value="STAS"/>
    <property type="match status" value="1"/>
</dbReference>
<reference evidence="7 8" key="1">
    <citation type="submission" date="2020-08" db="EMBL/GenBank/DDBJ databases">
        <title>Functional genomics of gut bacteria from endangered species of beetles.</title>
        <authorList>
            <person name="Carlos-Shanley C."/>
        </authorList>
    </citation>
    <scope>NUCLEOTIDE SEQUENCE [LARGE SCALE GENOMIC DNA]</scope>
    <source>
        <strain evidence="7 8">S00198</strain>
    </source>
</reference>
<feature type="domain" description="STAS" evidence="6">
    <location>
        <begin position="446"/>
        <end position="552"/>
    </location>
</feature>
<keyword evidence="8" id="KW-1185">Reference proteome</keyword>
<feature type="transmembrane region" description="Helical" evidence="5">
    <location>
        <begin position="102"/>
        <end position="124"/>
    </location>
</feature>
<dbReference type="Proteomes" id="UP000575083">
    <property type="component" value="Unassembled WGS sequence"/>
</dbReference>
<dbReference type="Pfam" id="PF01740">
    <property type="entry name" value="STAS"/>
    <property type="match status" value="1"/>
</dbReference>
<evidence type="ECO:0000259" key="6">
    <source>
        <dbReference type="PROSITE" id="PS50801"/>
    </source>
</evidence>
<keyword evidence="2 5" id="KW-0812">Transmembrane</keyword>
<feature type="transmembrane region" description="Helical" evidence="5">
    <location>
        <begin position="386"/>
        <end position="408"/>
    </location>
</feature>
<dbReference type="PANTHER" id="PTHR11814">
    <property type="entry name" value="SULFATE TRANSPORTER"/>
    <property type="match status" value="1"/>
</dbReference>
<evidence type="ECO:0000313" key="7">
    <source>
        <dbReference type="EMBL" id="MBB6563052.1"/>
    </source>
</evidence>
<evidence type="ECO:0000313" key="8">
    <source>
        <dbReference type="Proteomes" id="UP000575083"/>
    </source>
</evidence>
<dbReference type="InterPro" id="IPR036513">
    <property type="entry name" value="STAS_dom_sf"/>
</dbReference>
<evidence type="ECO:0000256" key="2">
    <source>
        <dbReference type="ARBA" id="ARBA00022692"/>
    </source>
</evidence>
<feature type="transmembrane region" description="Helical" evidence="5">
    <location>
        <begin position="238"/>
        <end position="265"/>
    </location>
</feature>
<feature type="transmembrane region" description="Helical" evidence="5">
    <location>
        <begin position="201"/>
        <end position="218"/>
    </location>
</feature>